<dbReference type="InterPro" id="IPR036890">
    <property type="entry name" value="HATPase_C_sf"/>
</dbReference>
<dbReference type="AlphaFoldDB" id="A0A370G8B3"/>
<dbReference type="SUPFAM" id="SSF109604">
    <property type="entry name" value="HD-domain/PDEase-like"/>
    <property type="match status" value="1"/>
</dbReference>
<sequence length="687" mass="77595">MNTANFYMKSLFSMGIIILLYALTQLHTQKFTIFIIMLLIITILEVFPVNLPSGDEYSAGSIGFLFLLIYFGFAYASIAIALGLLAYGIKRSGTFKVPIFKLFVNIGMYTFSMLAAYVVWKLTSSWNLLLAVGLTGFVYEFVNIILLDGIMKSVAGREMFTNFKQKLAELIVPIFVYVIVTPKLYSSKSTFELFDNVIYTLLFLLVIIFFSREYTKQLSLRHSSSKAFIQLLEGRIAPAIAGHGNRVGVICEVLLDDFGYPKRKRPDLIQAAIIHDIGKALLPEAIFRKRGDFTLSEEMEFRTHPEKAVEIVKTMFPKERFSDWVLYHHERWDGKGFPKGLKKEEIPLESRIISLGTTVDKLMLRHTDPETILKLLKEMAGNRLDPRLVDKIEINHIRMIQAMNQYAAADVEAAPAAALEASQKDILKEDTYSSIGESYFIHFKNGKWESEKKDFPKDFAMELVQSAFDQRKPVHEICQYQDRVLDLHVTSNGVQSAVVFVHDITSHLGYRSRLEEKILESYMDVVRVLSDGKIILYSSKKELEEKLGELQDELAISSNTDVPKSRALIKGVLEARGTEMKSMKVQIAVSEVVTNILKHAAGGRFAVYENEDKLQVFVSDKGSGIPLHEIPKTILVSGYSSKRSLGQGFKMIASYSDQVHMYTSSEGTAILLEYSFSKTLEDSSDAS</sequence>
<keyword evidence="2" id="KW-1133">Transmembrane helix</keyword>
<dbReference type="CDD" id="cd00077">
    <property type="entry name" value="HDc"/>
    <property type="match status" value="1"/>
</dbReference>
<name>A0A370G8B3_9BACI</name>
<dbReference type="Pfam" id="PF13487">
    <property type="entry name" value="HD_5"/>
    <property type="match status" value="1"/>
</dbReference>
<dbReference type="PANTHER" id="PTHR43155:SF2">
    <property type="entry name" value="CYCLIC DI-GMP PHOSPHODIESTERASE PA4108"/>
    <property type="match status" value="1"/>
</dbReference>
<dbReference type="GO" id="GO:0016301">
    <property type="term" value="F:kinase activity"/>
    <property type="evidence" value="ECO:0007669"/>
    <property type="project" value="UniProtKB-KW"/>
</dbReference>
<dbReference type="Pfam" id="PF13581">
    <property type="entry name" value="HATPase_c_2"/>
    <property type="match status" value="1"/>
</dbReference>
<evidence type="ECO:0000259" key="3">
    <source>
        <dbReference type="PROSITE" id="PS51832"/>
    </source>
</evidence>
<dbReference type="OrthoDB" id="2595312at2"/>
<keyword evidence="2" id="KW-0812">Transmembrane</keyword>
<feature type="coiled-coil region" evidence="1">
    <location>
        <begin position="533"/>
        <end position="560"/>
    </location>
</feature>
<feature type="transmembrane region" description="Helical" evidence="2">
    <location>
        <begin position="62"/>
        <end position="87"/>
    </location>
</feature>
<dbReference type="InterPro" id="IPR003594">
    <property type="entry name" value="HATPase_dom"/>
</dbReference>
<protein>
    <submittedName>
        <fullName evidence="4">Histidine kinase-like protein</fullName>
    </submittedName>
</protein>
<evidence type="ECO:0000256" key="2">
    <source>
        <dbReference type="SAM" id="Phobius"/>
    </source>
</evidence>
<feature type="domain" description="HD-GYP" evidence="3">
    <location>
        <begin position="218"/>
        <end position="408"/>
    </location>
</feature>
<dbReference type="InterPro" id="IPR003607">
    <property type="entry name" value="HD/PDEase_dom"/>
</dbReference>
<comment type="caution">
    <text evidence="4">The sequence shown here is derived from an EMBL/GenBank/DDBJ whole genome shotgun (WGS) entry which is preliminary data.</text>
</comment>
<reference evidence="4 5" key="1">
    <citation type="submission" date="2018-07" db="EMBL/GenBank/DDBJ databases">
        <title>Genomic Encyclopedia of Type Strains, Phase IV (KMG-IV): sequencing the most valuable type-strain genomes for metagenomic binning, comparative biology and taxonomic classification.</title>
        <authorList>
            <person name="Goeker M."/>
        </authorList>
    </citation>
    <scope>NUCLEOTIDE SEQUENCE [LARGE SCALE GENOMIC DNA]</scope>
    <source>
        <strain evidence="4 5">DSM 25281</strain>
    </source>
</reference>
<dbReference type="PANTHER" id="PTHR43155">
    <property type="entry name" value="CYCLIC DI-GMP PHOSPHODIESTERASE PA4108-RELATED"/>
    <property type="match status" value="1"/>
</dbReference>
<dbReference type="SUPFAM" id="SSF55874">
    <property type="entry name" value="ATPase domain of HSP90 chaperone/DNA topoisomerase II/histidine kinase"/>
    <property type="match status" value="1"/>
</dbReference>
<gene>
    <name evidence="4" type="ORF">DFR59_11366</name>
</gene>
<evidence type="ECO:0000313" key="4">
    <source>
        <dbReference type="EMBL" id="RDI40042.1"/>
    </source>
</evidence>
<feature type="transmembrane region" description="Helical" evidence="2">
    <location>
        <begin position="126"/>
        <end position="146"/>
    </location>
</feature>
<evidence type="ECO:0000313" key="5">
    <source>
        <dbReference type="Proteomes" id="UP000255326"/>
    </source>
</evidence>
<feature type="transmembrane region" description="Helical" evidence="2">
    <location>
        <begin position="6"/>
        <end position="24"/>
    </location>
</feature>
<keyword evidence="4" id="KW-0418">Kinase</keyword>
<accession>A0A370G8B3</accession>
<dbReference type="Gene3D" id="1.10.3210.10">
    <property type="entry name" value="Hypothetical protein af1432"/>
    <property type="match status" value="1"/>
</dbReference>
<evidence type="ECO:0000256" key="1">
    <source>
        <dbReference type="SAM" id="Coils"/>
    </source>
</evidence>
<feature type="transmembrane region" description="Helical" evidence="2">
    <location>
        <begin position="31"/>
        <end position="50"/>
    </location>
</feature>
<feature type="transmembrane region" description="Helical" evidence="2">
    <location>
        <begin position="197"/>
        <end position="215"/>
    </location>
</feature>
<feature type="transmembrane region" description="Helical" evidence="2">
    <location>
        <begin position="167"/>
        <end position="185"/>
    </location>
</feature>
<organism evidence="4 5">
    <name type="scientific">Falsibacillus pallidus</name>
    <dbReference type="NCBI Taxonomy" id="493781"/>
    <lineage>
        <taxon>Bacteria</taxon>
        <taxon>Bacillati</taxon>
        <taxon>Bacillota</taxon>
        <taxon>Bacilli</taxon>
        <taxon>Bacillales</taxon>
        <taxon>Bacillaceae</taxon>
        <taxon>Falsibacillus</taxon>
    </lineage>
</organism>
<dbReference type="InterPro" id="IPR037522">
    <property type="entry name" value="HD_GYP_dom"/>
</dbReference>
<keyword evidence="2" id="KW-0472">Membrane</keyword>
<dbReference type="PROSITE" id="PS51832">
    <property type="entry name" value="HD_GYP"/>
    <property type="match status" value="1"/>
</dbReference>
<dbReference type="Gene3D" id="3.30.565.10">
    <property type="entry name" value="Histidine kinase-like ATPase, C-terminal domain"/>
    <property type="match status" value="1"/>
</dbReference>
<dbReference type="CDD" id="cd16936">
    <property type="entry name" value="HATPase_RsbW-like"/>
    <property type="match status" value="1"/>
</dbReference>
<dbReference type="EMBL" id="QQAY01000013">
    <property type="protein sequence ID" value="RDI40042.1"/>
    <property type="molecule type" value="Genomic_DNA"/>
</dbReference>
<feature type="transmembrane region" description="Helical" evidence="2">
    <location>
        <begin position="99"/>
        <end position="120"/>
    </location>
</feature>
<keyword evidence="5" id="KW-1185">Reference proteome</keyword>
<keyword evidence="4" id="KW-0808">Transferase</keyword>
<keyword evidence="1" id="KW-0175">Coiled coil</keyword>
<dbReference type="Proteomes" id="UP000255326">
    <property type="component" value="Unassembled WGS sequence"/>
</dbReference>
<proteinExistence type="predicted"/>
<dbReference type="RefSeq" id="WP_114746612.1">
    <property type="nucleotide sequence ID" value="NZ_QQAY01000013.1"/>
</dbReference>